<gene>
    <name evidence="1" type="ORF">DPMN_106330</name>
</gene>
<organism evidence="1 2">
    <name type="scientific">Dreissena polymorpha</name>
    <name type="common">Zebra mussel</name>
    <name type="synonym">Mytilus polymorpha</name>
    <dbReference type="NCBI Taxonomy" id="45954"/>
    <lineage>
        <taxon>Eukaryota</taxon>
        <taxon>Metazoa</taxon>
        <taxon>Spiralia</taxon>
        <taxon>Lophotrochozoa</taxon>
        <taxon>Mollusca</taxon>
        <taxon>Bivalvia</taxon>
        <taxon>Autobranchia</taxon>
        <taxon>Heteroconchia</taxon>
        <taxon>Euheterodonta</taxon>
        <taxon>Imparidentia</taxon>
        <taxon>Neoheterodontei</taxon>
        <taxon>Myida</taxon>
        <taxon>Dreissenoidea</taxon>
        <taxon>Dreissenidae</taxon>
        <taxon>Dreissena</taxon>
    </lineage>
</organism>
<reference evidence="1" key="1">
    <citation type="journal article" date="2019" name="bioRxiv">
        <title>The Genome of the Zebra Mussel, Dreissena polymorpha: A Resource for Invasive Species Research.</title>
        <authorList>
            <person name="McCartney M.A."/>
            <person name="Auch B."/>
            <person name="Kono T."/>
            <person name="Mallez S."/>
            <person name="Zhang Y."/>
            <person name="Obille A."/>
            <person name="Becker A."/>
            <person name="Abrahante J.E."/>
            <person name="Garbe J."/>
            <person name="Badalamenti J.P."/>
            <person name="Herman A."/>
            <person name="Mangelson H."/>
            <person name="Liachko I."/>
            <person name="Sullivan S."/>
            <person name="Sone E.D."/>
            <person name="Koren S."/>
            <person name="Silverstein K.A.T."/>
            <person name="Beckman K.B."/>
            <person name="Gohl D.M."/>
        </authorList>
    </citation>
    <scope>NUCLEOTIDE SEQUENCE</scope>
    <source>
        <strain evidence="1">Duluth1</strain>
        <tissue evidence="1">Whole animal</tissue>
    </source>
</reference>
<dbReference type="Proteomes" id="UP000828390">
    <property type="component" value="Unassembled WGS sequence"/>
</dbReference>
<reference evidence="1" key="2">
    <citation type="submission" date="2020-11" db="EMBL/GenBank/DDBJ databases">
        <authorList>
            <person name="McCartney M.A."/>
            <person name="Auch B."/>
            <person name="Kono T."/>
            <person name="Mallez S."/>
            <person name="Becker A."/>
            <person name="Gohl D.M."/>
            <person name="Silverstein K.A.T."/>
            <person name="Koren S."/>
            <person name="Bechman K.B."/>
            <person name="Herman A."/>
            <person name="Abrahante J.E."/>
            <person name="Garbe J."/>
        </authorList>
    </citation>
    <scope>NUCLEOTIDE SEQUENCE</scope>
    <source>
        <strain evidence="1">Duluth1</strain>
        <tissue evidence="1">Whole animal</tissue>
    </source>
</reference>
<sequence>MIEIYKISIGKYDPEAADFIKWRNDHSVRETTRGNTDKKFVQRPNFSSRKHCFTMRAAKIWNSLPNHVASAKTINTFKNRLDNHWKNQDMLYNYKAAINCNTGSHTSRDLEEFNEDSESGEYLCWKTSTSIHKYP</sequence>
<evidence type="ECO:0000313" key="1">
    <source>
        <dbReference type="EMBL" id="KAH3833028.1"/>
    </source>
</evidence>
<comment type="caution">
    <text evidence="1">The sequence shown here is derived from an EMBL/GenBank/DDBJ whole genome shotgun (WGS) entry which is preliminary data.</text>
</comment>
<evidence type="ECO:0000313" key="2">
    <source>
        <dbReference type="Proteomes" id="UP000828390"/>
    </source>
</evidence>
<name>A0A9D4K4S6_DREPO</name>
<protein>
    <submittedName>
        <fullName evidence="1">Uncharacterized protein</fullName>
    </submittedName>
</protein>
<dbReference type="AlphaFoldDB" id="A0A9D4K4S6"/>
<keyword evidence="2" id="KW-1185">Reference proteome</keyword>
<accession>A0A9D4K4S6</accession>
<dbReference type="EMBL" id="JAIWYP010000004">
    <property type="protein sequence ID" value="KAH3833028.1"/>
    <property type="molecule type" value="Genomic_DNA"/>
</dbReference>
<proteinExistence type="predicted"/>